<organism evidence="3 4">
    <name type="scientific">Corynebacterium tapiri</name>
    <dbReference type="NCBI Taxonomy" id="1448266"/>
    <lineage>
        <taxon>Bacteria</taxon>
        <taxon>Bacillati</taxon>
        <taxon>Actinomycetota</taxon>
        <taxon>Actinomycetes</taxon>
        <taxon>Mycobacteriales</taxon>
        <taxon>Corynebacteriaceae</taxon>
        <taxon>Corynebacterium</taxon>
    </lineage>
</organism>
<comment type="caution">
    <text evidence="3">The sequence shown here is derived from an EMBL/GenBank/DDBJ whole genome shotgun (WGS) entry which is preliminary data.</text>
</comment>
<dbReference type="SUPFAM" id="SSF55811">
    <property type="entry name" value="Nudix"/>
    <property type="match status" value="1"/>
</dbReference>
<dbReference type="PANTHER" id="PTHR11839:SF31">
    <property type="entry name" value="ADP-RIBOSE PYROPHOSPHATASE"/>
    <property type="match status" value="1"/>
</dbReference>
<dbReference type="GO" id="GO:0006753">
    <property type="term" value="P:nucleoside phosphate metabolic process"/>
    <property type="evidence" value="ECO:0007669"/>
    <property type="project" value="TreeGrafter"/>
</dbReference>
<dbReference type="PROSITE" id="PS51462">
    <property type="entry name" value="NUDIX"/>
    <property type="match status" value="1"/>
</dbReference>
<dbReference type="AlphaFoldDB" id="A0A5C4U3K5"/>
<dbReference type="PANTHER" id="PTHR11839">
    <property type="entry name" value="UDP/ADP-SUGAR PYROPHOSPHATASE"/>
    <property type="match status" value="1"/>
</dbReference>
<dbReference type="GO" id="GO:0005829">
    <property type="term" value="C:cytosol"/>
    <property type="evidence" value="ECO:0007669"/>
    <property type="project" value="TreeGrafter"/>
</dbReference>
<evidence type="ECO:0000313" key="3">
    <source>
        <dbReference type="EMBL" id="TNL97658.1"/>
    </source>
</evidence>
<evidence type="ECO:0000259" key="2">
    <source>
        <dbReference type="PROSITE" id="PS51462"/>
    </source>
</evidence>
<evidence type="ECO:0000313" key="4">
    <source>
        <dbReference type="Proteomes" id="UP000312032"/>
    </source>
</evidence>
<dbReference type="RefSeq" id="WP_139465621.1">
    <property type="nucleotide sequence ID" value="NZ_VDHJ01000007.1"/>
</dbReference>
<accession>A0A5C4U3K5</accession>
<dbReference type="Gene3D" id="3.90.79.10">
    <property type="entry name" value="Nucleoside Triphosphate Pyrophosphohydrolase"/>
    <property type="match status" value="1"/>
</dbReference>
<name>A0A5C4U3K5_9CORY</name>
<dbReference type="EMBL" id="VDHJ01000007">
    <property type="protein sequence ID" value="TNL97658.1"/>
    <property type="molecule type" value="Genomic_DNA"/>
</dbReference>
<dbReference type="OrthoDB" id="9806150at2"/>
<dbReference type="GO" id="GO:0016787">
    <property type="term" value="F:hydrolase activity"/>
    <property type="evidence" value="ECO:0007669"/>
    <property type="project" value="UniProtKB-KW"/>
</dbReference>
<proteinExistence type="predicted"/>
<keyword evidence="4" id="KW-1185">Reference proteome</keyword>
<sequence>MFKNHEFSVVSSEYLVESPILGLRRDTVVMPGGTQASREVVEHFGAVAVAAVDEEGRVAMVRQYRHSVGQRLLELPAGLLDIAGEDPLEAAQRELVEEAGLAAASWTVLTDVMNSPGYCDEACRIFLATGLRSVERPESEDDEEADMSNQWVSLAEARAQILRSEIMNSIAVAGIFAASEVLAGRGSGRPADCPFPARPMRLAQRREAAGIAPDMKRLPSQP</sequence>
<dbReference type="CDD" id="cd24158">
    <property type="entry name" value="NUDIX_ADPRase_Rv1700"/>
    <property type="match status" value="1"/>
</dbReference>
<dbReference type="InterPro" id="IPR000086">
    <property type="entry name" value="NUDIX_hydrolase_dom"/>
</dbReference>
<evidence type="ECO:0000256" key="1">
    <source>
        <dbReference type="ARBA" id="ARBA00022801"/>
    </source>
</evidence>
<dbReference type="InterPro" id="IPR015797">
    <property type="entry name" value="NUDIX_hydrolase-like_dom_sf"/>
</dbReference>
<dbReference type="Pfam" id="PF00293">
    <property type="entry name" value="NUDIX"/>
    <property type="match status" value="1"/>
</dbReference>
<feature type="domain" description="Nudix hydrolase" evidence="2">
    <location>
        <begin position="42"/>
        <end position="174"/>
    </location>
</feature>
<keyword evidence="1 3" id="KW-0378">Hydrolase</keyword>
<dbReference type="GO" id="GO:0019693">
    <property type="term" value="P:ribose phosphate metabolic process"/>
    <property type="evidence" value="ECO:0007669"/>
    <property type="project" value="TreeGrafter"/>
</dbReference>
<protein>
    <submittedName>
        <fullName evidence="3">NUDIX hydrolase</fullName>
    </submittedName>
</protein>
<reference evidence="3 4" key="1">
    <citation type="submission" date="2019-06" db="EMBL/GenBank/DDBJ databases">
        <authorList>
            <person name="Li J."/>
        </authorList>
    </citation>
    <scope>NUCLEOTIDE SEQUENCE [LARGE SCALE GENOMIC DNA]</scope>
    <source>
        <strain evidence="3 4">LMG 28165</strain>
    </source>
</reference>
<gene>
    <name evidence="3" type="ORF">FHE74_06125</name>
</gene>
<dbReference type="Proteomes" id="UP000312032">
    <property type="component" value="Unassembled WGS sequence"/>
</dbReference>